<feature type="transmembrane region" description="Helical" evidence="7">
    <location>
        <begin position="319"/>
        <end position="341"/>
    </location>
</feature>
<dbReference type="RefSeq" id="WP_083345792.1">
    <property type="nucleotide sequence ID" value="NZ_LT629690.1"/>
</dbReference>
<feature type="transmembrane region" description="Helical" evidence="7">
    <location>
        <begin position="785"/>
        <end position="803"/>
    </location>
</feature>
<evidence type="ECO:0000313" key="11">
    <source>
        <dbReference type="Proteomes" id="UP000182427"/>
    </source>
</evidence>
<dbReference type="Pfam" id="PF12704">
    <property type="entry name" value="MacB_PCD"/>
    <property type="match status" value="2"/>
</dbReference>
<organism evidence="10 11">
    <name type="scientific">Terriglobus roseus</name>
    <dbReference type="NCBI Taxonomy" id="392734"/>
    <lineage>
        <taxon>Bacteria</taxon>
        <taxon>Pseudomonadati</taxon>
        <taxon>Acidobacteriota</taxon>
        <taxon>Terriglobia</taxon>
        <taxon>Terriglobales</taxon>
        <taxon>Acidobacteriaceae</taxon>
        <taxon>Terriglobus</taxon>
    </lineage>
</organism>
<feature type="domain" description="ABC3 transporter permease C-terminal" evidence="8">
    <location>
        <begin position="272"/>
        <end position="388"/>
    </location>
</feature>
<name>A0A1G7MWT8_9BACT</name>
<proteinExistence type="inferred from homology"/>
<sequence length="819" mass="88273">MNELFQNIRYAWRSLRNAPLFTMTVILTLAVGVGLNTAIFTMVDSVLLRPLGYHDANRIVALGTLKLQSGHLNPRIGGADYRDLQQVQGLESVSYYYLYGKSGISVAGQAYYLPIGGVSPTFPKVMGVVPVAGTTFREDDDAADKAMVSESFALDHFGSAQNALGQTIKAARAYTIVGVLPAGFSFPRQSEVWLEELIQPEVQNRTAYNQWAVGKRREGVSQKQLDAELDGLSHRLQLTYPEEKTNALVARSLQESIVGNLRPTLRLLMGSVGIVLLIVCANVTHLQLVRSTRMRRAISVRAALGATRKDLLIRAMTESLLLAIAGGVGALAVAAFGLRALTHMAPPDTPRLADIHLNRDVFLFSLAVSVVLMLLTSILPVWRSWRLDPATVLRADSERTSESRRSVRLRDGLIVAEVAFTLALSVTAVTLTRQLMQDAQQELGFQPQHLLMVDTHQVSNDAYPGLSSEGQETPQLLAERQAWRLRRMARLDALLTSVRKTPGVEAAAAIDGAPMGAGSPDVGYAIRGRTVFAPGVTLPYADVHTVTPEIFATMGVPILRGRNLTDADNFGAAKVLVINQALADEQFPHADPIGQQIMCGLDSKGEWWTIVGVVGNVRHDNPGTPAGTAFYIPLAQHPARASDIQLIARTKIDPAIMTRQLSTSIQNNFPDVAATASTLKENIGESQRTDRFRSTLLASFAAVSLLLAAVGMYGVTAYSVAQRRFEFALRFALGAQREQLAGMVLLHAAAVAALGILTGVIGSIALMRVVSANVGKLPNADASSFVIAAALVFVLAIAATVIPSQRAASTELMQALRAE</sequence>
<feature type="domain" description="ABC3 transporter permease C-terminal" evidence="8">
    <location>
        <begin position="699"/>
        <end position="811"/>
    </location>
</feature>
<comment type="subcellular location">
    <subcellularLocation>
        <location evidence="1">Cell membrane</location>
        <topology evidence="1">Multi-pass membrane protein</topology>
    </subcellularLocation>
</comment>
<dbReference type="GO" id="GO:0022857">
    <property type="term" value="F:transmembrane transporter activity"/>
    <property type="evidence" value="ECO:0007669"/>
    <property type="project" value="TreeGrafter"/>
</dbReference>
<comment type="similarity">
    <text evidence="6">Belongs to the ABC-4 integral membrane protein family.</text>
</comment>
<keyword evidence="4 7" id="KW-1133">Transmembrane helix</keyword>
<dbReference type="PANTHER" id="PTHR30572">
    <property type="entry name" value="MEMBRANE COMPONENT OF TRANSPORTER-RELATED"/>
    <property type="match status" value="1"/>
</dbReference>
<dbReference type="NCBIfam" id="TIGR03434">
    <property type="entry name" value="ADOP"/>
    <property type="match status" value="1"/>
</dbReference>
<feature type="transmembrane region" description="Helical" evidence="7">
    <location>
        <begin position="267"/>
        <end position="289"/>
    </location>
</feature>
<keyword evidence="3 7" id="KW-0812">Transmembrane</keyword>
<evidence type="ECO:0000256" key="2">
    <source>
        <dbReference type="ARBA" id="ARBA00022475"/>
    </source>
</evidence>
<dbReference type="AlphaFoldDB" id="A0A1G7MWT8"/>
<dbReference type="OrthoDB" id="103070at2"/>
<evidence type="ECO:0000256" key="5">
    <source>
        <dbReference type="ARBA" id="ARBA00023136"/>
    </source>
</evidence>
<feature type="transmembrane region" description="Helical" evidence="7">
    <location>
        <begin position="413"/>
        <end position="431"/>
    </location>
</feature>
<feature type="transmembrane region" description="Helical" evidence="7">
    <location>
        <begin position="361"/>
        <end position="382"/>
    </location>
</feature>
<feature type="transmembrane region" description="Helical" evidence="7">
    <location>
        <begin position="696"/>
        <end position="720"/>
    </location>
</feature>
<evidence type="ECO:0000256" key="7">
    <source>
        <dbReference type="SAM" id="Phobius"/>
    </source>
</evidence>
<keyword evidence="2" id="KW-1003">Cell membrane</keyword>
<keyword evidence="5 7" id="KW-0472">Membrane</keyword>
<evidence type="ECO:0000256" key="6">
    <source>
        <dbReference type="ARBA" id="ARBA00038076"/>
    </source>
</evidence>
<evidence type="ECO:0000256" key="1">
    <source>
        <dbReference type="ARBA" id="ARBA00004651"/>
    </source>
</evidence>
<feature type="transmembrane region" description="Helical" evidence="7">
    <location>
        <begin position="20"/>
        <end position="43"/>
    </location>
</feature>
<dbReference type="GO" id="GO:0005886">
    <property type="term" value="C:plasma membrane"/>
    <property type="evidence" value="ECO:0007669"/>
    <property type="project" value="UniProtKB-SubCell"/>
</dbReference>
<evidence type="ECO:0000313" key="10">
    <source>
        <dbReference type="EMBL" id="SDF66172.1"/>
    </source>
</evidence>
<dbReference type="PANTHER" id="PTHR30572:SF4">
    <property type="entry name" value="ABC TRANSPORTER PERMEASE YTRF"/>
    <property type="match status" value="1"/>
</dbReference>
<dbReference type="InterPro" id="IPR017800">
    <property type="entry name" value="ADOP"/>
</dbReference>
<accession>A0A1G7MWT8</accession>
<evidence type="ECO:0000256" key="4">
    <source>
        <dbReference type="ARBA" id="ARBA00022989"/>
    </source>
</evidence>
<keyword evidence="11" id="KW-1185">Reference proteome</keyword>
<dbReference type="InterPro" id="IPR050250">
    <property type="entry name" value="Macrolide_Exporter_MacB"/>
</dbReference>
<reference evidence="11" key="1">
    <citation type="submission" date="2016-10" db="EMBL/GenBank/DDBJ databases">
        <authorList>
            <person name="Varghese N."/>
            <person name="Submissions S."/>
        </authorList>
    </citation>
    <scope>NUCLEOTIDE SEQUENCE [LARGE SCALE GENOMIC DNA]</scope>
    <source>
        <strain evidence="11">GAS232</strain>
    </source>
</reference>
<gene>
    <name evidence="10" type="ORF">SAMN05444167_2928</name>
</gene>
<feature type="transmembrane region" description="Helical" evidence="7">
    <location>
        <begin position="740"/>
        <end position="765"/>
    </location>
</feature>
<dbReference type="EMBL" id="LT629690">
    <property type="protein sequence ID" value="SDF66172.1"/>
    <property type="molecule type" value="Genomic_DNA"/>
</dbReference>
<evidence type="ECO:0000259" key="9">
    <source>
        <dbReference type="Pfam" id="PF12704"/>
    </source>
</evidence>
<dbReference type="InterPro" id="IPR025857">
    <property type="entry name" value="MacB_PCD"/>
</dbReference>
<protein>
    <submittedName>
        <fullName evidence="10">Putative ABC transport system permease protein</fullName>
    </submittedName>
</protein>
<evidence type="ECO:0000256" key="3">
    <source>
        <dbReference type="ARBA" id="ARBA00022692"/>
    </source>
</evidence>
<feature type="domain" description="MacB-like periplasmic core" evidence="9">
    <location>
        <begin position="22"/>
        <end position="230"/>
    </location>
</feature>
<feature type="domain" description="MacB-like periplasmic core" evidence="9">
    <location>
        <begin position="420"/>
        <end position="653"/>
    </location>
</feature>
<dbReference type="Pfam" id="PF02687">
    <property type="entry name" value="FtsX"/>
    <property type="match status" value="2"/>
</dbReference>
<dbReference type="InterPro" id="IPR003838">
    <property type="entry name" value="ABC3_permease_C"/>
</dbReference>
<dbReference type="Proteomes" id="UP000182427">
    <property type="component" value="Chromosome I"/>
</dbReference>
<evidence type="ECO:0000259" key="8">
    <source>
        <dbReference type="Pfam" id="PF02687"/>
    </source>
</evidence>